<evidence type="ECO:0000256" key="5">
    <source>
        <dbReference type="ARBA" id="ARBA00023134"/>
    </source>
</evidence>
<dbReference type="GO" id="GO:0003924">
    <property type="term" value="F:GTPase activity"/>
    <property type="evidence" value="ECO:0007669"/>
    <property type="project" value="TreeGrafter"/>
</dbReference>
<keyword evidence="3 6" id="KW-0547">Nucleotide-binding</keyword>
<gene>
    <name evidence="7" type="ORF">OSTQU699_LOCUS8301</name>
</gene>
<accession>A0A8S1J6R0</accession>
<protein>
    <recommendedName>
        <fullName evidence="2 6">GPN-loop GTPase 3</fullName>
    </recommendedName>
</protein>
<dbReference type="InterPro" id="IPR004130">
    <property type="entry name" value="Gpn"/>
</dbReference>
<name>A0A8S1J6R0_9CHLO</name>
<evidence type="ECO:0000256" key="2">
    <source>
        <dbReference type="ARBA" id="ARBA00014587"/>
    </source>
</evidence>
<dbReference type="Proteomes" id="UP000708148">
    <property type="component" value="Unassembled WGS sequence"/>
</dbReference>
<dbReference type="FunFam" id="3.40.50.300:FF:000552">
    <property type="entry name" value="GPN-loop GTPase 3"/>
    <property type="match status" value="1"/>
</dbReference>
<keyword evidence="5 6" id="KW-0342">GTP-binding</keyword>
<dbReference type="AlphaFoldDB" id="A0A8S1J6R0"/>
<dbReference type="CDD" id="cd17872">
    <property type="entry name" value="GPN3"/>
    <property type="match status" value="1"/>
</dbReference>
<evidence type="ECO:0000256" key="3">
    <source>
        <dbReference type="ARBA" id="ARBA00022741"/>
    </source>
</evidence>
<comment type="similarity">
    <text evidence="1 6">Belongs to the GPN-loop GTPase family.</text>
</comment>
<dbReference type="InterPro" id="IPR030228">
    <property type="entry name" value="Gpn3"/>
</dbReference>
<keyword evidence="8" id="KW-1185">Reference proteome</keyword>
<reference evidence="7" key="1">
    <citation type="submission" date="2020-12" db="EMBL/GenBank/DDBJ databases">
        <authorList>
            <person name="Iha C."/>
        </authorList>
    </citation>
    <scope>NUCLEOTIDE SEQUENCE</scope>
</reference>
<evidence type="ECO:0000256" key="6">
    <source>
        <dbReference type="RuleBase" id="RU365059"/>
    </source>
</evidence>
<sequence length="269" mass="30351">MKYAQLVLGPAGVGKSTYCERLSQHCEVVGRPIHIVNLDPAAEAFHYPVTLDIRDLVTLEDVMEELNLGPNGGLMYCMEYFEENLHDWLGEELEGYSDDDYLVFDCPGQIELYSHVQVFRTFIDYLKNDGWQVCAVHCLDSHFMTDITKYVAGCFQALAAMVHLAIPHINIITKMDLCENKSSIDEFLIPDSQLLLGELQQRTGPKFLKLNQGIAQVVDEYSMLSFVPLDVTDEESIEVVLTHIDMATQFGEDAEVKVRDFDEKGGADD</sequence>
<evidence type="ECO:0000313" key="7">
    <source>
        <dbReference type="EMBL" id="CAD7702944.1"/>
    </source>
</evidence>
<dbReference type="GO" id="GO:0005525">
    <property type="term" value="F:GTP binding"/>
    <property type="evidence" value="ECO:0007669"/>
    <property type="project" value="UniProtKB-KW"/>
</dbReference>
<proteinExistence type="inferred from homology"/>
<dbReference type="EMBL" id="CAJHUC010002008">
    <property type="protein sequence ID" value="CAD7702944.1"/>
    <property type="molecule type" value="Genomic_DNA"/>
</dbReference>
<evidence type="ECO:0000313" key="8">
    <source>
        <dbReference type="Proteomes" id="UP000708148"/>
    </source>
</evidence>
<dbReference type="PANTHER" id="PTHR21231:SF7">
    <property type="entry name" value="GPN-LOOP GTPASE 3"/>
    <property type="match status" value="1"/>
</dbReference>
<dbReference type="Gene3D" id="3.40.50.300">
    <property type="entry name" value="P-loop containing nucleotide triphosphate hydrolases"/>
    <property type="match status" value="1"/>
</dbReference>
<dbReference type="SUPFAM" id="SSF52540">
    <property type="entry name" value="P-loop containing nucleoside triphosphate hydrolases"/>
    <property type="match status" value="1"/>
</dbReference>
<dbReference type="OrthoDB" id="5839at2759"/>
<comment type="subunit">
    <text evidence="6">Binds to RNA polymerase II (RNAPII).</text>
</comment>
<evidence type="ECO:0000256" key="1">
    <source>
        <dbReference type="ARBA" id="ARBA00005290"/>
    </source>
</evidence>
<keyword evidence="4 6" id="KW-0378">Hydrolase</keyword>
<dbReference type="PANTHER" id="PTHR21231">
    <property type="entry name" value="XPA-BINDING PROTEIN 1-RELATED"/>
    <property type="match status" value="1"/>
</dbReference>
<comment type="function">
    <text evidence="6">Small GTPase required for proper nuclear import of RNA polymerase II and III (RNAPII and RNAPIII). May act at an RNAP assembly step prior to nuclear import.</text>
</comment>
<comment type="caution">
    <text evidence="7">The sequence shown here is derived from an EMBL/GenBank/DDBJ whole genome shotgun (WGS) entry which is preliminary data.</text>
</comment>
<evidence type="ECO:0000256" key="4">
    <source>
        <dbReference type="ARBA" id="ARBA00022801"/>
    </source>
</evidence>
<organism evidence="7 8">
    <name type="scientific">Ostreobium quekettii</name>
    <dbReference type="NCBI Taxonomy" id="121088"/>
    <lineage>
        <taxon>Eukaryota</taxon>
        <taxon>Viridiplantae</taxon>
        <taxon>Chlorophyta</taxon>
        <taxon>core chlorophytes</taxon>
        <taxon>Ulvophyceae</taxon>
        <taxon>TCBD clade</taxon>
        <taxon>Bryopsidales</taxon>
        <taxon>Ostreobineae</taxon>
        <taxon>Ostreobiaceae</taxon>
        <taxon>Ostreobium</taxon>
    </lineage>
</organism>
<dbReference type="InterPro" id="IPR027417">
    <property type="entry name" value="P-loop_NTPase"/>
</dbReference>
<dbReference type="Pfam" id="PF03029">
    <property type="entry name" value="ATP_bind_1"/>
    <property type="match status" value="1"/>
</dbReference>